<dbReference type="EMBL" id="BAAATR010000001">
    <property type="protein sequence ID" value="GAA2226714.1"/>
    <property type="molecule type" value="Genomic_DNA"/>
</dbReference>
<evidence type="ECO:0000313" key="2">
    <source>
        <dbReference type="EMBL" id="GAA2226714.1"/>
    </source>
</evidence>
<evidence type="ECO:0000259" key="1">
    <source>
        <dbReference type="Pfam" id="PF18614"/>
    </source>
</evidence>
<protein>
    <recommendedName>
        <fullName evidence="1">RNase II-type exonuclease C-terminal S1 domain-containing protein</fullName>
    </recommendedName>
</protein>
<name>A0ABN3DBM7_9ACTN</name>
<gene>
    <name evidence="2" type="ORF">GCM10010430_02340</name>
</gene>
<feature type="domain" description="RNase II-type exonuclease C-terminal S1" evidence="1">
    <location>
        <begin position="30"/>
        <end position="92"/>
    </location>
</feature>
<dbReference type="RefSeq" id="WP_344634236.1">
    <property type="nucleotide sequence ID" value="NZ_BAAATR010000001.1"/>
</dbReference>
<proteinExistence type="predicted"/>
<organism evidence="2 3">
    <name type="scientific">Kitasatospora cystarginea</name>
    <dbReference type="NCBI Taxonomy" id="58350"/>
    <lineage>
        <taxon>Bacteria</taxon>
        <taxon>Bacillati</taxon>
        <taxon>Actinomycetota</taxon>
        <taxon>Actinomycetes</taxon>
        <taxon>Kitasatosporales</taxon>
        <taxon>Streptomycetaceae</taxon>
        <taxon>Kitasatospora</taxon>
    </lineage>
</organism>
<dbReference type="Proteomes" id="UP001500305">
    <property type="component" value="Unassembled WGS sequence"/>
</dbReference>
<comment type="caution">
    <text evidence="2">The sequence shown here is derived from an EMBL/GenBank/DDBJ whole genome shotgun (WGS) entry which is preliminary data.</text>
</comment>
<accession>A0ABN3DBM7</accession>
<evidence type="ECO:0000313" key="3">
    <source>
        <dbReference type="Proteomes" id="UP001500305"/>
    </source>
</evidence>
<reference evidence="2 3" key="1">
    <citation type="journal article" date="2019" name="Int. J. Syst. Evol. Microbiol.">
        <title>The Global Catalogue of Microorganisms (GCM) 10K type strain sequencing project: providing services to taxonomists for standard genome sequencing and annotation.</title>
        <authorList>
            <consortium name="The Broad Institute Genomics Platform"/>
            <consortium name="The Broad Institute Genome Sequencing Center for Infectious Disease"/>
            <person name="Wu L."/>
            <person name="Ma J."/>
        </authorList>
    </citation>
    <scope>NUCLEOTIDE SEQUENCE [LARGE SCALE GENOMIC DNA]</scope>
    <source>
        <strain evidence="2 3">JCM 7356</strain>
    </source>
</reference>
<dbReference type="Pfam" id="PF18614">
    <property type="entry name" value="RNase_II_C_S1"/>
    <property type="match status" value="1"/>
</dbReference>
<sequence length="92" mass="10225">MASGDRRAHQVERAFTDLVEAELLRGREGEDFEAVVIEVDERRPVDGTVQLREPAVVARCEGDSVPLTLGERLRVRLAKADPATRTVRFVPA</sequence>
<dbReference type="InterPro" id="IPR040596">
    <property type="entry name" value="RNase_II_C_S1"/>
</dbReference>
<keyword evidence="3" id="KW-1185">Reference proteome</keyword>